<gene>
    <name evidence="5" type="ORF">SAMN05421512_108218</name>
</gene>
<dbReference type="InterPro" id="IPR039424">
    <property type="entry name" value="SBP_5"/>
</dbReference>
<dbReference type="InterPro" id="IPR030678">
    <property type="entry name" value="Peptide/Ni-bd"/>
</dbReference>
<dbReference type="CDD" id="cd08502">
    <property type="entry name" value="PBP2_NikA_DppA_OppA_like_16"/>
    <property type="match status" value="1"/>
</dbReference>
<dbReference type="PROSITE" id="PS01040">
    <property type="entry name" value="SBP_BACTERIAL_5"/>
    <property type="match status" value="1"/>
</dbReference>
<dbReference type="Gene3D" id="3.40.190.10">
    <property type="entry name" value="Periplasmic binding protein-like II"/>
    <property type="match status" value="1"/>
</dbReference>
<keyword evidence="3" id="KW-0732">Signal</keyword>
<dbReference type="PANTHER" id="PTHR30290">
    <property type="entry name" value="PERIPLASMIC BINDING COMPONENT OF ABC TRANSPORTER"/>
    <property type="match status" value="1"/>
</dbReference>
<dbReference type="STRING" id="538381.GCA_001696535_03064"/>
<name>A0A285T4N2_9HYPH</name>
<evidence type="ECO:0000313" key="6">
    <source>
        <dbReference type="Proteomes" id="UP000219331"/>
    </source>
</evidence>
<comment type="similarity">
    <text evidence="2">Belongs to the bacterial solute-binding protein 5 family.</text>
</comment>
<dbReference type="Proteomes" id="UP000219331">
    <property type="component" value="Unassembled WGS sequence"/>
</dbReference>
<evidence type="ECO:0000256" key="2">
    <source>
        <dbReference type="ARBA" id="ARBA00005695"/>
    </source>
</evidence>
<dbReference type="InterPro" id="IPR023765">
    <property type="entry name" value="SBP_5_CS"/>
</dbReference>
<protein>
    <submittedName>
        <fullName evidence="5">Peptide/nickel transport system substrate-binding protein</fullName>
    </submittedName>
</protein>
<dbReference type="Gene3D" id="3.10.105.10">
    <property type="entry name" value="Dipeptide-binding Protein, Domain 3"/>
    <property type="match status" value="1"/>
</dbReference>
<dbReference type="GO" id="GO:0015833">
    <property type="term" value="P:peptide transport"/>
    <property type="evidence" value="ECO:0007669"/>
    <property type="project" value="TreeGrafter"/>
</dbReference>
<organism evidence="5 6">
    <name type="scientific">Stappia indica</name>
    <dbReference type="NCBI Taxonomy" id="538381"/>
    <lineage>
        <taxon>Bacteria</taxon>
        <taxon>Pseudomonadati</taxon>
        <taxon>Pseudomonadota</taxon>
        <taxon>Alphaproteobacteria</taxon>
        <taxon>Hyphomicrobiales</taxon>
        <taxon>Stappiaceae</taxon>
        <taxon>Stappia</taxon>
    </lineage>
</organism>
<dbReference type="PIRSF" id="PIRSF002741">
    <property type="entry name" value="MppA"/>
    <property type="match status" value="1"/>
</dbReference>
<dbReference type="EMBL" id="OBML01000008">
    <property type="protein sequence ID" value="SOC16098.1"/>
    <property type="molecule type" value="Genomic_DNA"/>
</dbReference>
<dbReference type="SUPFAM" id="SSF53850">
    <property type="entry name" value="Periplasmic binding protein-like II"/>
    <property type="match status" value="1"/>
</dbReference>
<dbReference type="InterPro" id="IPR000914">
    <property type="entry name" value="SBP_5_dom"/>
</dbReference>
<dbReference type="AlphaFoldDB" id="A0A285T4N2"/>
<evidence type="ECO:0000313" key="5">
    <source>
        <dbReference type="EMBL" id="SOC16098.1"/>
    </source>
</evidence>
<accession>A0A285T4N2</accession>
<evidence type="ECO:0000256" key="3">
    <source>
        <dbReference type="ARBA" id="ARBA00022729"/>
    </source>
</evidence>
<proteinExistence type="inferred from homology"/>
<dbReference type="GO" id="GO:0030288">
    <property type="term" value="C:outer membrane-bounded periplasmic space"/>
    <property type="evidence" value="ECO:0007669"/>
    <property type="project" value="UniProtKB-ARBA"/>
</dbReference>
<dbReference type="GO" id="GO:1904680">
    <property type="term" value="F:peptide transmembrane transporter activity"/>
    <property type="evidence" value="ECO:0007669"/>
    <property type="project" value="TreeGrafter"/>
</dbReference>
<feature type="domain" description="Solute-binding protein family 5" evidence="4">
    <location>
        <begin position="92"/>
        <end position="450"/>
    </location>
</feature>
<dbReference type="PANTHER" id="PTHR30290:SF38">
    <property type="entry name" value="D,D-DIPEPTIDE-BINDING PERIPLASMIC PROTEIN DDPA-RELATED"/>
    <property type="match status" value="1"/>
</dbReference>
<comment type="subcellular location">
    <subcellularLocation>
        <location evidence="1">Periplasm</location>
    </subcellularLocation>
</comment>
<evidence type="ECO:0000259" key="4">
    <source>
        <dbReference type="Pfam" id="PF00496"/>
    </source>
</evidence>
<dbReference type="Pfam" id="PF00496">
    <property type="entry name" value="SBP_bac_5"/>
    <property type="match status" value="1"/>
</dbReference>
<reference evidence="5 6" key="1">
    <citation type="submission" date="2017-08" db="EMBL/GenBank/DDBJ databases">
        <authorList>
            <person name="de Groot N.N."/>
        </authorList>
    </citation>
    <scope>NUCLEOTIDE SEQUENCE [LARGE SCALE GENOMIC DNA]</scope>
    <source>
        <strain evidence="5 6">USBA 352</strain>
    </source>
</reference>
<dbReference type="GO" id="GO:0043190">
    <property type="term" value="C:ATP-binding cassette (ABC) transporter complex"/>
    <property type="evidence" value="ECO:0007669"/>
    <property type="project" value="InterPro"/>
</dbReference>
<evidence type="ECO:0000256" key="1">
    <source>
        <dbReference type="ARBA" id="ARBA00004418"/>
    </source>
</evidence>
<keyword evidence="6" id="KW-1185">Reference proteome</keyword>
<sequence length="546" mass="59464">MLHDTVTTRLSRPRKGWAMKARHTVAGLLAGALLAGTGLVTPADAAGKTITAVMHSGLRVLDPIITTAHISRNHAYMIYDVLVAVDENFTPRPQMADWTVSDDGLAYTFTLRDGLKFHDGAPVTSADAIASLTRWGKRDSGGQLIFDITESLEAKDDKTFVWTLKSPFPALLDTVGKQSALPPFIMPERVASGPADAAITDYVGSGPFVFVEEEYQPGVSVTYRKFEDYVPRDEPASWMAGGKVVNVDEVKWVTMPDAQTAINAIMSGEIDYIEQVQIDLLPILASSEDVTVETRDDLGYQTIGRMNFKHPPFDNKQIRQAAQMALSQADVLGTLIGNPDYYTVCGAIFGCGTPLADESGAETLISGGDVEGAKKLLQEAGYDGTPVVLMQPTDVVSLTAQPVVAAQALRNAGFNVDMQPMDWQTLVTRRASQAKPSEGGWNIFFTNWLVPEINSPLISPMLNGRGDNAWFGWPTDETMEALKAEFIAADTPEKQKEVAVKIQKHTLDNVLYIPLGQYASPQARSNKLTDMLPSPVPVFWNVKKAD</sequence>